<evidence type="ECO:0000256" key="3">
    <source>
        <dbReference type="ARBA" id="ARBA00022989"/>
    </source>
</evidence>
<sequence>MKAKKITYQIIVITLMALWIPISLDKFIDYELFKSAMIQQPFSDRLGILLANTLPTIELTVGLLFIVPKMRVWAFGLSALLMVVFVGYVSLAVLNVWGKIPCGCGLVFHHVGWMAHLWLNIGFLLISLIGLHLELSAFRNYGSKNSNNSHSGGHHPIPIAINSEAQHIVKLKTSARLKKE</sequence>
<dbReference type="RefSeq" id="WP_307187263.1">
    <property type="nucleotide sequence ID" value="NZ_JAUTBA010000001.1"/>
</dbReference>
<feature type="transmembrane region" description="Helical" evidence="5">
    <location>
        <begin position="74"/>
        <end position="97"/>
    </location>
</feature>
<reference evidence="7 8" key="1">
    <citation type="submission" date="2023-07" db="EMBL/GenBank/DDBJ databases">
        <title>Functional and genomic diversity of the sorghum phyllosphere microbiome.</title>
        <authorList>
            <person name="Shade A."/>
        </authorList>
    </citation>
    <scope>NUCLEOTIDE SEQUENCE [LARGE SCALE GENOMIC DNA]</scope>
    <source>
        <strain evidence="7 8">SORGH_AS_0892</strain>
    </source>
</reference>
<keyword evidence="2 5" id="KW-0812">Transmembrane</keyword>
<feature type="transmembrane region" description="Helical" evidence="5">
    <location>
        <begin position="7"/>
        <end position="28"/>
    </location>
</feature>
<keyword evidence="4 5" id="KW-0472">Membrane</keyword>
<gene>
    <name evidence="7" type="ORF">QE382_003820</name>
</gene>
<evidence type="ECO:0000256" key="1">
    <source>
        <dbReference type="ARBA" id="ARBA00004141"/>
    </source>
</evidence>
<dbReference type="Proteomes" id="UP001244640">
    <property type="component" value="Unassembled WGS sequence"/>
</dbReference>
<evidence type="ECO:0000259" key="6">
    <source>
        <dbReference type="Pfam" id="PF07291"/>
    </source>
</evidence>
<proteinExistence type="predicted"/>
<comment type="subcellular location">
    <subcellularLocation>
        <location evidence="1">Membrane</location>
        <topology evidence="1">Multi-pass membrane protein</topology>
    </subcellularLocation>
</comment>
<dbReference type="Pfam" id="PF07291">
    <property type="entry name" value="MauE"/>
    <property type="match status" value="1"/>
</dbReference>
<feature type="domain" description="Methylamine utilisation protein MauE" evidence="6">
    <location>
        <begin position="5"/>
        <end position="131"/>
    </location>
</feature>
<keyword evidence="8" id="KW-1185">Reference proteome</keyword>
<evidence type="ECO:0000313" key="7">
    <source>
        <dbReference type="EMBL" id="MDQ1151836.1"/>
    </source>
</evidence>
<feature type="transmembrane region" description="Helical" evidence="5">
    <location>
        <begin position="48"/>
        <end position="67"/>
    </location>
</feature>
<keyword evidence="3 5" id="KW-1133">Transmembrane helix</keyword>
<evidence type="ECO:0000256" key="4">
    <source>
        <dbReference type="ARBA" id="ARBA00023136"/>
    </source>
</evidence>
<evidence type="ECO:0000313" key="8">
    <source>
        <dbReference type="Proteomes" id="UP001244640"/>
    </source>
</evidence>
<comment type="caution">
    <text evidence="7">The sequence shown here is derived from an EMBL/GenBank/DDBJ whole genome shotgun (WGS) entry which is preliminary data.</text>
</comment>
<protein>
    <recommendedName>
        <fullName evidence="6">Methylamine utilisation protein MauE domain-containing protein</fullName>
    </recommendedName>
</protein>
<feature type="transmembrane region" description="Helical" evidence="5">
    <location>
        <begin position="117"/>
        <end position="135"/>
    </location>
</feature>
<accession>A0ABU0UAE0</accession>
<dbReference type="EMBL" id="JAUTBA010000001">
    <property type="protein sequence ID" value="MDQ1151836.1"/>
    <property type="molecule type" value="Genomic_DNA"/>
</dbReference>
<organism evidence="7 8">
    <name type="scientific">Sphingobacterium zeae</name>
    <dbReference type="NCBI Taxonomy" id="1776859"/>
    <lineage>
        <taxon>Bacteria</taxon>
        <taxon>Pseudomonadati</taxon>
        <taxon>Bacteroidota</taxon>
        <taxon>Sphingobacteriia</taxon>
        <taxon>Sphingobacteriales</taxon>
        <taxon>Sphingobacteriaceae</taxon>
        <taxon>Sphingobacterium</taxon>
    </lineage>
</organism>
<evidence type="ECO:0000256" key="2">
    <source>
        <dbReference type="ARBA" id="ARBA00022692"/>
    </source>
</evidence>
<evidence type="ECO:0000256" key="5">
    <source>
        <dbReference type="SAM" id="Phobius"/>
    </source>
</evidence>
<name>A0ABU0UAE0_9SPHI</name>
<dbReference type="InterPro" id="IPR009908">
    <property type="entry name" value="Methylamine_util_MauE"/>
</dbReference>